<dbReference type="InterPro" id="IPR036388">
    <property type="entry name" value="WH-like_DNA-bd_sf"/>
</dbReference>
<dbReference type="Pfam" id="PF04542">
    <property type="entry name" value="Sigma70_r2"/>
    <property type="match status" value="1"/>
</dbReference>
<dbReference type="SUPFAM" id="SSF88659">
    <property type="entry name" value="Sigma3 and sigma4 domains of RNA polymerase sigma factors"/>
    <property type="match status" value="1"/>
</dbReference>
<feature type="domain" description="RNA polymerase sigma-70 region 2" evidence="5">
    <location>
        <begin position="42"/>
        <end position="99"/>
    </location>
</feature>
<evidence type="ECO:0000313" key="8">
    <source>
        <dbReference type="Proteomes" id="UP001501508"/>
    </source>
</evidence>
<dbReference type="InterPro" id="IPR039425">
    <property type="entry name" value="RNA_pol_sigma-70-like"/>
</dbReference>
<dbReference type="Proteomes" id="UP001501508">
    <property type="component" value="Unassembled WGS sequence"/>
</dbReference>
<dbReference type="InterPro" id="IPR014284">
    <property type="entry name" value="RNA_pol_sigma-70_dom"/>
</dbReference>
<protein>
    <submittedName>
        <fullName evidence="7">RNA polymerase sigma-70 factor</fullName>
    </submittedName>
</protein>
<evidence type="ECO:0000256" key="4">
    <source>
        <dbReference type="ARBA" id="ARBA00023163"/>
    </source>
</evidence>
<dbReference type="PANTHER" id="PTHR43133">
    <property type="entry name" value="RNA POLYMERASE ECF-TYPE SIGMA FACTO"/>
    <property type="match status" value="1"/>
</dbReference>
<dbReference type="SUPFAM" id="SSF88946">
    <property type="entry name" value="Sigma2 domain of RNA polymerase sigma factors"/>
    <property type="match status" value="1"/>
</dbReference>
<keyword evidence="3" id="KW-0731">Sigma factor</keyword>
<evidence type="ECO:0000256" key="1">
    <source>
        <dbReference type="ARBA" id="ARBA00010641"/>
    </source>
</evidence>
<feature type="domain" description="RNA polymerase sigma factor 70 region 4 type 2" evidence="6">
    <location>
        <begin position="131"/>
        <end position="183"/>
    </location>
</feature>
<dbReference type="InterPro" id="IPR014327">
    <property type="entry name" value="RNA_pol_sigma70_bacteroid"/>
</dbReference>
<dbReference type="NCBIfam" id="TIGR02937">
    <property type="entry name" value="sigma70-ECF"/>
    <property type="match status" value="1"/>
</dbReference>
<keyword evidence="8" id="KW-1185">Reference proteome</keyword>
<dbReference type="PANTHER" id="PTHR43133:SF46">
    <property type="entry name" value="RNA POLYMERASE SIGMA-70 FACTOR ECF SUBFAMILY"/>
    <property type="match status" value="1"/>
</dbReference>
<dbReference type="InterPro" id="IPR007627">
    <property type="entry name" value="RNA_pol_sigma70_r2"/>
</dbReference>
<evidence type="ECO:0000256" key="2">
    <source>
        <dbReference type="ARBA" id="ARBA00023015"/>
    </source>
</evidence>
<evidence type="ECO:0000256" key="3">
    <source>
        <dbReference type="ARBA" id="ARBA00023082"/>
    </source>
</evidence>
<accession>A0ABP8ME44</accession>
<dbReference type="InterPro" id="IPR013325">
    <property type="entry name" value="RNA_pol_sigma_r2"/>
</dbReference>
<keyword evidence="2" id="KW-0805">Transcription regulation</keyword>
<sequence>MPFENRLHQVKDSDEQHIRLVRLLAVGNEEAFREIYDLFWDKLLKFVFSKINCRESAEEIVQEIFLDLWEKRETRQIRHLSGYLFRLARNKALDTIRAQIVRDQHREYFCRQNSNKDSGTEASLAFQDLSDAIQMSLAHMPEKTREIFRMNRFEFLTVREISSHLQLSERTVEYHIAYALRTLRLYLKDFLPSVILLLMT</sequence>
<dbReference type="Gene3D" id="1.10.10.10">
    <property type="entry name" value="Winged helix-like DNA-binding domain superfamily/Winged helix DNA-binding domain"/>
    <property type="match status" value="1"/>
</dbReference>
<evidence type="ECO:0000259" key="5">
    <source>
        <dbReference type="Pfam" id="PF04542"/>
    </source>
</evidence>
<evidence type="ECO:0000313" key="7">
    <source>
        <dbReference type="EMBL" id="GAA4447371.1"/>
    </source>
</evidence>
<comment type="similarity">
    <text evidence="1">Belongs to the sigma-70 factor family. ECF subfamily.</text>
</comment>
<organism evidence="7 8">
    <name type="scientific">Ravibacter arvi</name>
    <dbReference type="NCBI Taxonomy" id="2051041"/>
    <lineage>
        <taxon>Bacteria</taxon>
        <taxon>Pseudomonadati</taxon>
        <taxon>Bacteroidota</taxon>
        <taxon>Cytophagia</taxon>
        <taxon>Cytophagales</taxon>
        <taxon>Spirosomataceae</taxon>
        <taxon>Ravibacter</taxon>
    </lineage>
</organism>
<dbReference type="NCBIfam" id="TIGR02985">
    <property type="entry name" value="Sig70_bacteroi1"/>
    <property type="match status" value="1"/>
</dbReference>
<dbReference type="InterPro" id="IPR013249">
    <property type="entry name" value="RNA_pol_sigma70_r4_t2"/>
</dbReference>
<dbReference type="Pfam" id="PF08281">
    <property type="entry name" value="Sigma70_r4_2"/>
    <property type="match status" value="1"/>
</dbReference>
<dbReference type="EMBL" id="BAABEY010000036">
    <property type="protein sequence ID" value="GAA4447371.1"/>
    <property type="molecule type" value="Genomic_DNA"/>
</dbReference>
<gene>
    <name evidence="7" type="ORF">GCM10023091_42150</name>
</gene>
<dbReference type="Gene3D" id="1.10.1740.10">
    <property type="match status" value="1"/>
</dbReference>
<reference evidence="8" key="1">
    <citation type="journal article" date="2019" name="Int. J. Syst. Evol. Microbiol.">
        <title>The Global Catalogue of Microorganisms (GCM) 10K type strain sequencing project: providing services to taxonomists for standard genome sequencing and annotation.</title>
        <authorList>
            <consortium name="The Broad Institute Genomics Platform"/>
            <consortium name="The Broad Institute Genome Sequencing Center for Infectious Disease"/>
            <person name="Wu L."/>
            <person name="Ma J."/>
        </authorList>
    </citation>
    <scope>NUCLEOTIDE SEQUENCE [LARGE SCALE GENOMIC DNA]</scope>
    <source>
        <strain evidence="8">JCM 31920</strain>
    </source>
</reference>
<evidence type="ECO:0000259" key="6">
    <source>
        <dbReference type="Pfam" id="PF08281"/>
    </source>
</evidence>
<comment type="caution">
    <text evidence="7">The sequence shown here is derived from an EMBL/GenBank/DDBJ whole genome shotgun (WGS) entry which is preliminary data.</text>
</comment>
<dbReference type="InterPro" id="IPR013324">
    <property type="entry name" value="RNA_pol_sigma_r3/r4-like"/>
</dbReference>
<dbReference type="RefSeq" id="WP_345032911.1">
    <property type="nucleotide sequence ID" value="NZ_BAABEY010000036.1"/>
</dbReference>
<keyword evidence="4" id="KW-0804">Transcription</keyword>
<proteinExistence type="inferred from homology"/>
<name>A0ABP8ME44_9BACT</name>